<dbReference type="EC" id="5.4.99.9" evidence="7"/>
<dbReference type="SUPFAM" id="SSF54373">
    <property type="entry name" value="FAD-linked reductases, C-terminal domain"/>
    <property type="match status" value="1"/>
</dbReference>
<dbReference type="InterPro" id="IPR015899">
    <property type="entry name" value="UDP-GalPyranose_mutase_C"/>
</dbReference>
<dbReference type="Pfam" id="PF13450">
    <property type="entry name" value="NAD_binding_8"/>
    <property type="match status" value="1"/>
</dbReference>
<organism evidence="7 8">
    <name type="scientific">Cyanobium gracile UHCC 0139</name>
    <dbReference type="NCBI Taxonomy" id="3110308"/>
    <lineage>
        <taxon>Bacteria</taxon>
        <taxon>Bacillati</taxon>
        <taxon>Cyanobacteriota</taxon>
        <taxon>Cyanophyceae</taxon>
        <taxon>Synechococcales</taxon>
        <taxon>Prochlorococcaceae</taxon>
        <taxon>Cyanobium</taxon>
    </lineage>
</organism>
<dbReference type="Proteomes" id="UP001304461">
    <property type="component" value="Unassembled WGS sequence"/>
</dbReference>
<comment type="caution">
    <text evidence="7">The sequence shown here is derived from an EMBL/GenBank/DDBJ whole genome shotgun (WGS) entry which is preliminary data.</text>
</comment>
<dbReference type="InterPro" id="IPR004379">
    <property type="entry name" value="UDP-GALP_mutase"/>
</dbReference>
<dbReference type="GO" id="GO:0008767">
    <property type="term" value="F:UDP-galactopyranose mutase activity"/>
    <property type="evidence" value="ECO:0007669"/>
    <property type="project" value="UniProtKB-EC"/>
</dbReference>
<name>A0ABU5RV88_9CYAN</name>
<evidence type="ECO:0000256" key="5">
    <source>
        <dbReference type="ARBA" id="ARBA00023235"/>
    </source>
</evidence>
<keyword evidence="4" id="KW-0274">FAD</keyword>
<keyword evidence="3" id="KW-0285">Flavoprotein</keyword>
<dbReference type="Pfam" id="PF03275">
    <property type="entry name" value="GLF"/>
    <property type="match status" value="1"/>
</dbReference>
<evidence type="ECO:0000256" key="1">
    <source>
        <dbReference type="ARBA" id="ARBA00001974"/>
    </source>
</evidence>
<dbReference type="SUPFAM" id="SSF51971">
    <property type="entry name" value="Nucleotide-binding domain"/>
    <property type="match status" value="1"/>
</dbReference>
<evidence type="ECO:0000259" key="6">
    <source>
        <dbReference type="Pfam" id="PF03275"/>
    </source>
</evidence>
<evidence type="ECO:0000256" key="2">
    <source>
        <dbReference type="ARBA" id="ARBA00009321"/>
    </source>
</evidence>
<feature type="domain" description="UDP-galactopyranose mutase C-terminal" evidence="6">
    <location>
        <begin position="159"/>
        <end position="358"/>
    </location>
</feature>
<dbReference type="Gene3D" id="3.40.50.720">
    <property type="entry name" value="NAD(P)-binding Rossmann-like Domain"/>
    <property type="match status" value="3"/>
</dbReference>
<evidence type="ECO:0000313" key="8">
    <source>
        <dbReference type="Proteomes" id="UP001304461"/>
    </source>
</evidence>
<dbReference type="NCBIfam" id="TIGR00031">
    <property type="entry name" value="UDP-GALP_mutase"/>
    <property type="match status" value="1"/>
</dbReference>
<dbReference type="PANTHER" id="PTHR21197">
    <property type="entry name" value="UDP-GALACTOPYRANOSE MUTASE"/>
    <property type="match status" value="1"/>
</dbReference>
<evidence type="ECO:0000256" key="3">
    <source>
        <dbReference type="ARBA" id="ARBA00022630"/>
    </source>
</evidence>
<dbReference type="RefSeq" id="WP_323305670.1">
    <property type="nucleotide sequence ID" value="NZ_JAYGHX010000005.1"/>
</dbReference>
<sequence>MTSHDAASPSDTHTPAYDYLIVGSGLFGATFARLATDAGKRCLIVERRPHIGGNCYTEKLEGINVHRYGAHIFHTSNRAVWAFVNRFAEFNNYINSPKAISGDRLYSLPFNMNTFYELWQTRTPQEARQKIASQRFTGEPTNLEEQALSLVGKDIYETLIRDYTRKQWGKDPRELPAFIIKRLPLRFTYDNNYFSDRYQGIPIGGYTALFDAMLEGIEVRLNVDYFAHRTPLGRLARKVVYTGCIDQYFDYALGRLEYRSLEFDNAVLETDNFQGNAVINYCDTSEPFTRIIEHRHFEGSSSPLTVITREYPRPCSGDAIPYYPVNDAQNQGLYRRYQELAQGTENVIFGGRLSEYKYMDMHVVIESAMNRFRSESRQASA</sequence>
<proteinExistence type="inferred from homology"/>
<evidence type="ECO:0000256" key="4">
    <source>
        <dbReference type="ARBA" id="ARBA00022827"/>
    </source>
</evidence>
<dbReference type="EMBL" id="JAYGHX010000005">
    <property type="protein sequence ID" value="MEA5391656.1"/>
    <property type="molecule type" value="Genomic_DNA"/>
</dbReference>
<accession>A0ABU5RV88</accession>
<protein>
    <submittedName>
        <fullName evidence="7">UDP-galactopyranose mutase</fullName>
        <ecNumber evidence="7">5.4.99.9</ecNumber>
    </submittedName>
</protein>
<dbReference type="PANTHER" id="PTHR21197:SF0">
    <property type="entry name" value="UDP-GALACTOPYRANOSE MUTASE"/>
    <property type="match status" value="1"/>
</dbReference>
<comment type="similarity">
    <text evidence="2">Belongs to the UDP-galactopyranose/dTDP-fucopyranose mutase family.</text>
</comment>
<keyword evidence="5 7" id="KW-0413">Isomerase</keyword>
<comment type="cofactor">
    <cofactor evidence="1">
        <name>FAD</name>
        <dbReference type="ChEBI" id="CHEBI:57692"/>
    </cofactor>
</comment>
<gene>
    <name evidence="7" type="primary">glf</name>
    <name evidence="7" type="ORF">VB738_10345</name>
</gene>
<evidence type="ECO:0000313" key="7">
    <source>
        <dbReference type="EMBL" id="MEA5391656.1"/>
    </source>
</evidence>
<reference evidence="7 8" key="1">
    <citation type="submission" date="2023-12" db="EMBL/GenBank/DDBJ databases">
        <title>Baltic Sea Cyanobacteria.</title>
        <authorList>
            <person name="Delbaje E."/>
            <person name="Fewer D.P."/>
            <person name="Shishido T.K."/>
        </authorList>
    </citation>
    <scope>NUCLEOTIDE SEQUENCE [LARGE SCALE GENOMIC DNA]</scope>
    <source>
        <strain evidence="7 8">UHCC 0139</strain>
    </source>
</reference>
<keyword evidence="8" id="KW-1185">Reference proteome</keyword>